<dbReference type="RefSeq" id="WP_149170858.1">
    <property type="nucleotide sequence ID" value="NZ_VTOY01000002.1"/>
</dbReference>
<evidence type="ECO:0000256" key="2">
    <source>
        <dbReference type="SAM" id="SignalP"/>
    </source>
</evidence>
<evidence type="ECO:0000313" key="3">
    <source>
        <dbReference type="EMBL" id="TYZ23929.1"/>
    </source>
</evidence>
<accession>A0A5D6WAB9</accession>
<feature type="chain" id="PRO_5022751208" evidence="2">
    <location>
        <begin position="25"/>
        <end position="214"/>
    </location>
</feature>
<keyword evidence="4" id="KW-1185">Reference proteome</keyword>
<evidence type="ECO:0000313" key="4">
    <source>
        <dbReference type="Proteomes" id="UP000323646"/>
    </source>
</evidence>
<evidence type="ECO:0000256" key="1">
    <source>
        <dbReference type="SAM" id="MobiDB-lite"/>
    </source>
</evidence>
<gene>
    <name evidence="3" type="ORF">FZ040_04190</name>
</gene>
<feature type="signal peptide" evidence="2">
    <location>
        <begin position="1"/>
        <end position="24"/>
    </location>
</feature>
<feature type="compositionally biased region" description="Basic and acidic residues" evidence="1">
    <location>
        <begin position="181"/>
        <end position="198"/>
    </location>
</feature>
<dbReference type="OrthoDB" id="1669083at2"/>
<dbReference type="EMBL" id="VTOY01000002">
    <property type="protein sequence ID" value="TYZ23929.1"/>
    <property type="molecule type" value="Genomic_DNA"/>
</dbReference>
<reference evidence="3 4" key="1">
    <citation type="submission" date="2019-08" db="EMBL/GenBank/DDBJ databases">
        <title>Selenomonas sp. mPRGC5 and Selenomonas sp. mPRGC8 isolated from ruminal fluid of dairy goat (Capra hircus).</title>
        <authorList>
            <person name="Poothong S."/>
            <person name="Nuengjamnong C."/>
            <person name="Tanasupawat S."/>
        </authorList>
    </citation>
    <scope>NUCLEOTIDE SEQUENCE [LARGE SCALE GENOMIC DNA]</scope>
    <source>
        <strain evidence="4">mPRGC5</strain>
    </source>
</reference>
<organism evidence="3 4">
    <name type="scientific">Selenomonas ruminis</name>
    <dbReference type="NCBI Taxonomy" id="2593411"/>
    <lineage>
        <taxon>Bacteria</taxon>
        <taxon>Bacillati</taxon>
        <taxon>Bacillota</taxon>
        <taxon>Negativicutes</taxon>
        <taxon>Selenomonadales</taxon>
        <taxon>Selenomonadaceae</taxon>
        <taxon>Selenomonas</taxon>
    </lineage>
</organism>
<keyword evidence="2" id="KW-0732">Signal</keyword>
<feature type="region of interest" description="Disordered" evidence="1">
    <location>
        <begin position="174"/>
        <end position="214"/>
    </location>
</feature>
<feature type="compositionally biased region" description="Basic residues" evidence="1">
    <location>
        <begin position="199"/>
        <end position="214"/>
    </location>
</feature>
<comment type="caution">
    <text evidence="3">The sequence shown here is derived from an EMBL/GenBank/DDBJ whole genome shotgun (WGS) entry which is preliminary data.</text>
</comment>
<proteinExistence type="predicted"/>
<dbReference type="AlphaFoldDB" id="A0A5D6WAB9"/>
<protein>
    <submittedName>
        <fullName evidence="3">Uncharacterized protein</fullName>
    </submittedName>
</protein>
<dbReference type="Proteomes" id="UP000323646">
    <property type="component" value="Unassembled WGS sequence"/>
</dbReference>
<name>A0A5D6WAB9_9FIRM</name>
<sequence length="214" mass="24474">MNKRWGAGILAAAMIFMAAPQADATEVISEDVYQWVQSTARQNYYFNKQQFYFAQDDAGYMTPDILLVPVLKTYDQVQIRDVVSKRRWKGLSTSGYDDLVGCAEYLKFNLKEQTVQVTKHDDLDSDWGVLGTTTSDKVVKITELSEKDVDAKFYRAILKYASDHYQEIYDRTQTVKGAKAPKPEVKRSTKENVKDSKDKKKGRVTKSSKRGVRE</sequence>